<dbReference type="Proteomes" id="UP001177003">
    <property type="component" value="Chromosome 8"/>
</dbReference>
<sequence length="127" mass="14233">MKIEHESDSFGGNFENLEFDEEEANIPDHMLMKMKQFKILNTKLNSILQSQVDLGGGNFVTSLEVDGLLKLLEGRITSKVSGMNNSPFPNGGDLMADLEEALVKHRSNHITGSEMAETREKWIESHI</sequence>
<proteinExistence type="predicted"/>
<evidence type="ECO:0000313" key="2">
    <source>
        <dbReference type="Proteomes" id="UP001177003"/>
    </source>
</evidence>
<dbReference type="EMBL" id="OX465084">
    <property type="protein sequence ID" value="CAI9300328.1"/>
    <property type="molecule type" value="Genomic_DNA"/>
</dbReference>
<dbReference type="AlphaFoldDB" id="A0AA36ELL8"/>
<keyword evidence="2" id="KW-1185">Reference proteome</keyword>
<reference evidence="1" key="1">
    <citation type="submission" date="2023-04" db="EMBL/GenBank/DDBJ databases">
        <authorList>
            <person name="Vijverberg K."/>
            <person name="Xiong W."/>
            <person name="Schranz E."/>
        </authorList>
    </citation>
    <scope>NUCLEOTIDE SEQUENCE</scope>
</reference>
<organism evidence="1 2">
    <name type="scientific">Lactuca saligna</name>
    <name type="common">Willowleaf lettuce</name>
    <dbReference type="NCBI Taxonomy" id="75948"/>
    <lineage>
        <taxon>Eukaryota</taxon>
        <taxon>Viridiplantae</taxon>
        <taxon>Streptophyta</taxon>
        <taxon>Embryophyta</taxon>
        <taxon>Tracheophyta</taxon>
        <taxon>Spermatophyta</taxon>
        <taxon>Magnoliopsida</taxon>
        <taxon>eudicotyledons</taxon>
        <taxon>Gunneridae</taxon>
        <taxon>Pentapetalae</taxon>
        <taxon>asterids</taxon>
        <taxon>campanulids</taxon>
        <taxon>Asterales</taxon>
        <taxon>Asteraceae</taxon>
        <taxon>Cichorioideae</taxon>
        <taxon>Cichorieae</taxon>
        <taxon>Lactucinae</taxon>
        <taxon>Lactuca</taxon>
    </lineage>
</organism>
<protein>
    <submittedName>
        <fullName evidence="1">Uncharacterized protein</fullName>
    </submittedName>
</protein>
<name>A0AA36ELL8_LACSI</name>
<accession>A0AA36ELL8</accession>
<evidence type="ECO:0000313" key="1">
    <source>
        <dbReference type="EMBL" id="CAI9300328.1"/>
    </source>
</evidence>
<gene>
    <name evidence="1" type="ORF">LSALG_LOCUS38978</name>
</gene>